<evidence type="ECO:0000256" key="3">
    <source>
        <dbReference type="ARBA" id="ARBA00022801"/>
    </source>
</evidence>
<keyword evidence="8" id="KW-1185">Reference proteome</keyword>
<evidence type="ECO:0000256" key="5">
    <source>
        <dbReference type="SAM" id="MobiDB-lite"/>
    </source>
</evidence>
<evidence type="ECO:0000259" key="6">
    <source>
        <dbReference type="Pfam" id="PF00753"/>
    </source>
</evidence>
<dbReference type="AlphaFoldDB" id="A0AAN6LYF9"/>
<sequence>MTSPPPSHPWHPIPPSPTNSTCTVHLLQAGTLRIPYALTLLPTSSPFPTTHFPVPDYCFLITHPATQSTYLFDLAMRLDLHNLPPSIVKNTLPNFPASPKNPATVLRKYGSREQQPEKVKAIIFSHTHFDHVGDGGKGDFPGAELWLGATGFTQGSGEDRETAVDAGRDACGARGRGGYDLEGEGVRGEGGDLGDGGA</sequence>
<dbReference type="PANTHER" id="PTHR42978:SF5">
    <property type="entry name" value="METALLO-BETA-LACTAMASE DOMAIN-CONTAINING PROTEIN"/>
    <property type="match status" value="1"/>
</dbReference>
<organism evidence="7 8">
    <name type="scientific">Pseudopithomyces chartarum</name>
    <dbReference type="NCBI Taxonomy" id="1892770"/>
    <lineage>
        <taxon>Eukaryota</taxon>
        <taxon>Fungi</taxon>
        <taxon>Dikarya</taxon>
        <taxon>Ascomycota</taxon>
        <taxon>Pezizomycotina</taxon>
        <taxon>Dothideomycetes</taxon>
        <taxon>Pleosporomycetidae</taxon>
        <taxon>Pleosporales</taxon>
        <taxon>Massarineae</taxon>
        <taxon>Didymosphaeriaceae</taxon>
        <taxon>Pseudopithomyces</taxon>
    </lineage>
</organism>
<evidence type="ECO:0000313" key="8">
    <source>
        <dbReference type="Proteomes" id="UP001280581"/>
    </source>
</evidence>
<evidence type="ECO:0000313" key="7">
    <source>
        <dbReference type="EMBL" id="KAK3207600.1"/>
    </source>
</evidence>
<accession>A0AAN6LYF9</accession>
<dbReference type="InterPro" id="IPR036866">
    <property type="entry name" value="RibonucZ/Hydroxyglut_hydro"/>
</dbReference>
<gene>
    <name evidence="7" type="ORF">GRF29_103g1507093</name>
</gene>
<comment type="similarity">
    <text evidence="1">Belongs to the metallo-beta-lactamase superfamily.</text>
</comment>
<dbReference type="Proteomes" id="UP001280581">
    <property type="component" value="Unassembled WGS sequence"/>
</dbReference>
<keyword evidence="2" id="KW-0479">Metal-binding</keyword>
<dbReference type="Gene3D" id="3.60.15.10">
    <property type="entry name" value="Ribonuclease Z/Hydroxyacylglutathione hydrolase-like"/>
    <property type="match status" value="1"/>
</dbReference>
<keyword evidence="4" id="KW-0862">Zinc</keyword>
<proteinExistence type="inferred from homology"/>
<name>A0AAN6LYF9_9PLEO</name>
<evidence type="ECO:0000256" key="1">
    <source>
        <dbReference type="ARBA" id="ARBA00007749"/>
    </source>
</evidence>
<keyword evidence="3" id="KW-0378">Hydrolase</keyword>
<protein>
    <recommendedName>
        <fullName evidence="6">Metallo-beta-lactamase domain-containing protein</fullName>
    </recommendedName>
</protein>
<evidence type="ECO:0000256" key="2">
    <source>
        <dbReference type="ARBA" id="ARBA00022723"/>
    </source>
</evidence>
<evidence type="ECO:0000256" key="4">
    <source>
        <dbReference type="ARBA" id="ARBA00022833"/>
    </source>
</evidence>
<dbReference type="GO" id="GO:0016787">
    <property type="term" value="F:hydrolase activity"/>
    <property type="evidence" value="ECO:0007669"/>
    <property type="project" value="UniProtKB-KW"/>
</dbReference>
<dbReference type="Pfam" id="PF00753">
    <property type="entry name" value="Lactamase_B"/>
    <property type="match status" value="1"/>
</dbReference>
<dbReference type="GO" id="GO:0046872">
    <property type="term" value="F:metal ion binding"/>
    <property type="evidence" value="ECO:0007669"/>
    <property type="project" value="UniProtKB-KW"/>
</dbReference>
<dbReference type="InterPro" id="IPR051013">
    <property type="entry name" value="MBL_superfamily_lactonases"/>
</dbReference>
<dbReference type="EMBL" id="WVTA01000009">
    <property type="protein sequence ID" value="KAK3207600.1"/>
    <property type="molecule type" value="Genomic_DNA"/>
</dbReference>
<reference evidence="7 8" key="1">
    <citation type="submission" date="2021-02" db="EMBL/GenBank/DDBJ databases">
        <title>Genome assembly of Pseudopithomyces chartarum.</title>
        <authorList>
            <person name="Jauregui R."/>
            <person name="Singh J."/>
            <person name="Voisey C."/>
        </authorList>
    </citation>
    <scope>NUCLEOTIDE SEQUENCE [LARGE SCALE GENOMIC DNA]</scope>
    <source>
        <strain evidence="7 8">AGR01</strain>
    </source>
</reference>
<feature type="region of interest" description="Disordered" evidence="5">
    <location>
        <begin position="173"/>
        <end position="198"/>
    </location>
</feature>
<comment type="caution">
    <text evidence="7">The sequence shown here is derived from an EMBL/GenBank/DDBJ whole genome shotgun (WGS) entry which is preliminary data.</text>
</comment>
<dbReference type="SUPFAM" id="SSF56281">
    <property type="entry name" value="Metallo-hydrolase/oxidoreductase"/>
    <property type="match status" value="1"/>
</dbReference>
<dbReference type="InterPro" id="IPR001279">
    <property type="entry name" value="Metallo-B-lactamas"/>
</dbReference>
<dbReference type="PANTHER" id="PTHR42978">
    <property type="entry name" value="QUORUM-QUENCHING LACTONASE YTNP-RELATED-RELATED"/>
    <property type="match status" value="1"/>
</dbReference>
<feature type="domain" description="Metallo-beta-lactamase" evidence="6">
    <location>
        <begin position="109"/>
        <end position="135"/>
    </location>
</feature>